<dbReference type="PANTHER" id="PTHR45566:SF1">
    <property type="entry name" value="HTH-TYPE TRANSCRIPTIONAL REGULATOR YHJB-RELATED"/>
    <property type="match status" value="1"/>
</dbReference>
<dbReference type="InterPro" id="IPR051015">
    <property type="entry name" value="EvgA-like"/>
</dbReference>
<reference evidence="3 4" key="1">
    <citation type="submission" date="2020-11" db="EMBL/GenBank/DDBJ databases">
        <title>Winogradskyella marina sp. nov., isolated from marine sediment.</title>
        <authorList>
            <person name="Bo J."/>
            <person name="Wang S."/>
            <person name="Song X."/>
            <person name="Du Z."/>
        </authorList>
    </citation>
    <scope>NUCLEOTIDE SEQUENCE [LARGE SCALE GENOMIC DNA]</scope>
    <source>
        <strain evidence="3 4">F6397</strain>
    </source>
</reference>
<protein>
    <submittedName>
        <fullName evidence="3">Response regulator transcription factor</fullName>
    </submittedName>
</protein>
<dbReference type="SMART" id="SM00448">
    <property type="entry name" value="REC"/>
    <property type="match status" value="1"/>
</dbReference>
<keyword evidence="4" id="KW-1185">Reference proteome</keyword>
<sequence length="221" mass="24705">MFKNVLINDDHDAILASIATVLKGLHVATITSSQYCDEAYLKLKKADLENTNFDLLITDLSFKKDHRTTHLETGESLIAMIRAEFPDLPIIVYSMKDQLQKIRSLVKTHKVNAYVCKDRNGSMELADAIQSVSKGLTYVSPQVKKALQPKSQLEIDDYDVTLLKMLSQGRSQDEISSSLKSQGIMPSSLSTIEKRLNKLRVQFKANNAIHLVAISKDLGLI</sequence>
<dbReference type="Pfam" id="PF00072">
    <property type="entry name" value="Response_reg"/>
    <property type="match status" value="1"/>
</dbReference>
<organism evidence="3 4">
    <name type="scientific">Winogradskyella marina</name>
    <dbReference type="NCBI Taxonomy" id="2785530"/>
    <lineage>
        <taxon>Bacteria</taxon>
        <taxon>Pseudomonadati</taxon>
        <taxon>Bacteroidota</taxon>
        <taxon>Flavobacteriia</taxon>
        <taxon>Flavobacteriales</taxon>
        <taxon>Flavobacteriaceae</taxon>
        <taxon>Winogradskyella</taxon>
    </lineage>
</organism>
<evidence type="ECO:0000259" key="2">
    <source>
        <dbReference type="PROSITE" id="PS50110"/>
    </source>
</evidence>
<dbReference type="Proteomes" id="UP000611215">
    <property type="component" value="Unassembled WGS sequence"/>
</dbReference>
<feature type="modified residue" description="4-aspartylphosphate" evidence="1">
    <location>
        <position position="59"/>
    </location>
</feature>
<dbReference type="InterPro" id="IPR001789">
    <property type="entry name" value="Sig_transdc_resp-reg_receiver"/>
</dbReference>
<feature type="domain" description="Response regulatory" evidence="2">
    <location>
        <begin position="4"/>
        <end position="132"/>
    </location>
</feature>
<evidence type="ECO:0000313" key="3">
    <source>
        <dbReference type="EMBL" id="MBF8149273.1"/>
    </source>
</evidence>
<dbReference type="RefSeq" id="WP_195870556.1">
    <property type="nucleotide sequence ID" value="NZ_JADOET010000003.1"/>
</dbReference>
<comment type="caution">
    <text evidence="3">The sequence shown here is derived from an EMBL/GenBank/DDBJ whole genome shotgun (WGS) entry which is preliminary data.</text>
</comment>
<keyword evidence="1" id="KW-0597">Phosphoprotein</keyword>
<accession>A0ABS0EFP0</accession>
<dbReference type="Gene3D" id="3.40.50.2300">
    <property type="match status" value="1"/>
</dbReference>
<evidence type="ECO:0000256" key="1">
    <source>
        <dbReference type="PROSITE-ProRule" id="PRU00169"/>
    </source>
</evidence>
<gene>
    <name evidence="3" type="ORF">ITJ86_05160</name>
</gene>
<dbReference type="PROSITE" id="PS50110">
    <property type="entry name" value="RESPONSE_REGULATORY"/>
    <property type="match status" value="1"/>
</dbReference>
<dbReference type="EMBL" id="JADOET010000003">
    <property type="protein sequence ID" value="MBF8149273.1"/>
    <property type="molecule type" value="Genomic_DNA"/>
</dbReference>
<dbReference type="PANTHER" id="PTHR45566">
    <property type="entry name" value="HTH-TYPE TRANSCRIPTIONAL REGULATOR YHJB-RELATED"/>
    <property type="match status" value="1"/>
</dbReference>
<evidence type="ECO:0000313" key="4">
    <source>
        <dbReference type="Proteomes" id="UP000611215"/>
    </source>
</evidence>
<dbReference type="InterPro" id="IPR011006">
    <property type="entry name" value="CheY-like_superfamily"/>
</dbReference>
<proteinExistence type="predicted"/>
<dbReference type="SUPFAM" id="SSF52172">
    <property type="entry name" value="CheY-like"/>
    <property type="match status" value="1"/>
</dbReference>
<name>A0ABS0EFP0_9FLAO</name>